<proteinExistence type="predicted"/>
<dbReference type="EMBL" id="KK852530">
    <property type="protein sequence ID" value="KDR21900.1"/>
    <property type="molecule type" value="Genomic_DNA"/>
</dbReference>
<dbReference type="Proteomes" id="UP000027135">
    <property type="component" value="Unassembled WGS sequence"/>
</dbReference>
<reference evidence="1 2" key="1">
    <citation type="journal article" date="2014" name="Nat. Commun.">
        <title>Molecular traces of alternative social organization in a termite genome.</title>
        <authorList>
            <person name="Terrapon N."/>
            <person name="Li C."/>
            <person name="Robertson H.M."/>
            <person name="Ji L."/>
            <person name="Meng X."/>
            <person name="Booth W."/>
            <person name="Chen Z."/>
            <person name="Childers C.P."/>
            <person name="Glastad K.M."/>
            <person name="Gokhale K."/>
            <person name="Gowin J."/>
            <person name="Gronenberg W."/>
            <person name="Hermansen R.A."/>
            <person name="Hu H."/>
            <person name="Hunt B.G."/>
            <person name="Huylmans A.K."/>
            <person name="Khalil S.M."/>
            <person name="Mitchell R.D."/>
            <person name="Munoz-Torres M.C."/>
            <person name="Mustard J.A."/>
            <person name="Pan H."/>
            <person name="Reese J.T."/>
            <person name="Scharf M.E."/>
            <person name="Sun F."/>
            <person name="Vogel H."/>
            <person name="Xiao J."/>
            <person name="Yang W."/>
            <person name="Yang Z."/>
            <person name="Yang Z."/>
            <person name="Zhou J."/>
            <person name="Zhu J."/>
            <person name="Brent C.S."/>
            <person name="Elsik C.G."/>
            <person name="Goodisman M.A."/>
            <person name="Liberles D.A."/>
            <person name="Roe R.M."/>
            <person name="Vargo E.L."/>
            <person name="Vilcinskas A."/>
            <person name="Wang J."/>
            <person name="Bornberg-Bauer E."/>
            <person name="Korb J."/>
            <person name="Zhang G."/>
            <person name="Liebig J."/>
        </authorList>
    </citation>
    <scope>NUCLEOTIDE SEQUENCE [LARGE SCALE GENOMIC DNA]</scope>
    <source>
        <tissue evidence="1">Whole organism</tissue>
    </source>
</reference>
<gene>
    <name evidence="1" type="ORF">L798_00448</name>
</gene>
<accession>A0A067RMR0</accession>
<evidence type="ECO:0000313" key="2">
    <source>
        <dbReference type="Proteomes" id="UP000027135"/>
    </source>
</evidence>
<evidence type="ECO:0000313" key="1">
    <source>
        <dbReference type="EMBL" id="KDR21900.1"/>
    </source>
</evidence>
<dbReference type="AlphaFoldDB" id="A0A067RMR0"/>
<organism evidence="1 2">
    <name type="scientific">Zootermopsis nevadensis</name>
    <name type="common">Dampwood termite</name>
    <dbReference type="NCBI Taxonomy" id="136037"/>
    <lineage>
        <taxon>Eukaryota</taxon>
        <taxon>Metazoa</taxon>
        <taxon>Ecdysozoa</taxon>
        <taxon>Arthropoda</taxon>
        <taxon>Hexapoda</taxon>
        <taxon>Insecta</taxon>
        <taxon>Pterygota</taxon>
        <taxon>Neoptera</taxon>
        <taxon>Polyneoptera</taxon>
        <taxon>Dictyoptera</taxon>
        <taxon>Blattodea</taxon>
        <taxon>Blattoidea</taxon>
        <taxon>Termitoidae</taxon>
        <taxon>Termopsidae</taxon>
        <taxon>Zootermopsis</taxon>
    </lineage>
</organism>
<name>A0A067RMR0_ZOONE</name>
<sequence length="46" mass="5486">MTKLRIAREKFVSPRRIPVISGRIETPQTSLLFGMKVRTELEWRRT</sequence>
<keyword evidence="2" id="KW-1185">Reference proteome</keyword>
<protein>
    <submittedName>
        <fullName evidence="1">Uncharacterized protein</fullName>
    </submittedName>
</protein>
<dbReference type="InParanoid" id="A0A067RMR0"/>